<evidence type="ECO:0000313" key="3">
    <source>
        <dbReference type="EMBL" id="KJB59879.1"/>
    </source>
</evidence>
<dbReference type="OMA" id="DDAREHT"/>
<dbReference type="eggNOG" id="ENOG502QSU3">
    <property type="taxonomic scope" value="Eukaryota"/>
</dbReference>
<keyword evidence="4" id="KW-1185">Reference proteome</keyword>
<feature type="non-terminal residue" evidence="3">
    <location>
        <position position="1"/>
    </location>
</feature>
<evidence type="ECO:0000313" key="4">
    <source>
        <dbReference type="Proteomes" id="UP000032304"/>
    </source>
</evidence>
<name>A0A0D2TSR9_GOSRA</name>
<dbReference type="InterPro" id="IPR055298">
    <property type="entry name" value="AtLOH3-like"/>
</dbReference>
<dbReference type="EMBL" id="CM001748">
    <property type="protein sequence ID" value="KJB59879.1"/>
    <property type="molecule type" value="Genomic_DNA"/>
</dbReference>
<evidence type="ECO:0000256" key="1">
    <source>
        <dbReference type="SAM" id="Phobius"/>
    </source>
</evidence>
<dbReference type="PANTHER" id="PTHR11697">
    <property type="entry name" value="GENERAL TRANSCRIPTION FACTOR 2-RELATED ZINC FINGER PROTEIN"/>
    <property type="match status" value="1"/>
</dbReference>
<dbReference type="STRING" id="29730.A0A0D2TSR9"/>
<feature type="domain" description="DUF4371" evidence="2">
    <location>
        <begin position="5"/>
        <end position="47"/>
    </location>
</feature>
<evidence type="ECO:0000259" key="2">
    <source>
        <dbReference type="Pfam" id="PF14291"/>
    </source>
</evidence>
<keyword evidence="1" id="KW-1133">Transmembrane helix</keyword>
<dbReference type="PANTHER" id="PTHR11697:SF230">
    <property type="entry name" value="ZINC FINGER, MYM DOMAIN CONTAINING 1"/>
    <property type="match status" value="1"/>
</dbReference>
<feature type="transmembrane region" description="Helical" evidence="1">
    <location>
        <begin position="259"/>
        <end position="281"/>
    </location>
</feature>
<accession>A0A0D2TSR9</accession>
<dbReference type="InterPro" id="IPR025398">
    <property type="entry name" value="DUF4371"/>
</dbReference>
<reference evidence="3 4" key="1">
    <citation type="journal article" date="2012" name="Nature">
        <title>Repeated polyploidization of Gossypium genomes and the evolution of spinnable cotton fibres.</title>
        <authorList>
            <person name="Paterson A.H."/>
            <person name="Wendel J.F."/>
            <person name="Gundlach H."/>
            <person name="Guo H."/>
            <person name="Jenkins J."/>
            <person name="Jin D."/>
            <person name="Llewellyn D."/>
            <person name="Showmaker K.C."/>
            <person name="Shu S."/>
            <person name="Udall J."/>
            <person name="Yoo M.J."/>
            <person name="Byers R."/>
            <person name="Chen W."/>
            <person name="Doron-Faigenboim A."/>
            <person name="Duke M.V."/>
            <person name="Gong L."/>
            <person name="Grimwood J."/>
            <person name="Grover C."/>
            <person name="Grupp K."/>
            <person name="Hu G."/>
            <person name="Lee T.H."/>
            <person name="Li J."/>
            <person name="Lin L."/>
            <person name="Liu T."/>
            <person name="Marler B.S."/>
            <person name="Page J.T."/>
            <person name="Roberts A.W."/>
            <person name="Romanel E."/>
            <person name="Sanders W.S."/>
            <person name="Szadkowski E."/>
            <person name="Tan X."/>
            <person name="Tang H."/>
            <person name="Xu C."/>
            <person name="Wang J."/>
            <person name="Wang Z."/>
            <person name="Zhang D."/>
            <person name="Zhang L."/>
            <person name="Ashrafi H."/>
            <person name="Bedon F."/>
            <person name="Bowers J.E."/>
            <person name="Brubaker C.L."/>
            <person name="Chee P.W."/>
            <person name="Das S."/>
            <person name="Gingle A.R."/>
            <person name="Haigler C.H."/>
            <person name="Harker D."/>
            <person name="Hoffmann L.V."/>
            <person name="Hovav R."/>
            <person name="Jones D.C."/>
            <person name="Lemke C."/>
            <person name="Mansoor S."/>
            <person name="ur Rahman M."/>
            <person name="Rainville L.N."/>
            <person name="Rambani A."/>
            <person name="Reddy U.K."/>
            <person name="Rong J.K."/>
            <person name="Saranga Y."/>
            <person name="Scheffler B.E."/>
            <person name="Scheffler J.A."/>
            <person name="Stelly D.M."/>
            <person name="Triplett B.A."/>
            <person name="Van Deynze A."/>
            <person name="Vaslin M.F."/>
            <person name="Waghmare V.N."/>
            <person name="Walford S.A."/>
            <person name="Wright R.J."/>
            <person name="Zaki E.A."/>
            <person name="Zhang T."/>
            <person name="Dennis E.S."/>
            <person name="Mayer K.F."/>
            <person name="Peterson D.G."/>
            <person name="Rokhsar D.S."/>
            <person name="Wang X."/>
            <person name="Schmutz J."/>
        </authorList>
    </citation>
    <scope>NUCLEOTIDE SEQUENCE [LARGE SCALE GENOMIC DNA]</scope>
</reference>
<protein>
    <recommendedName>
        <fullName evidence="2">DUF4371 domain-containing protein</fullName>
    </recommendedName>
</protein>
<sequence>YGCFKDTVVLSLEVVIDTFFAKFGLRTSRVWGQGYDGASNMQREFNGLKRLNQKTTFIHPGNTRSGSHYGTLLNIIIVFTSIVDLLEIIIDDGLTSDQKVEANTLLDLIHVLGITNDLPEALQRKDQDIVNAILLVRISKERLQKFRKDGWTSLSRRKAHKVTNMHHYRVELIYIVIGTQLQELNNRFNEVNTELLLCLIRLGQIYSSSFSPVEVLALNNQLETYIIDMRSNREFSNLKRIQVLAKKMVDTKKNIVYPLVYHLIKLVLVLLVAISVERVVYAMKVVKNRLRNRIGDQSMNDCLITYVEKYIF</sequence>
<proteinExistence type="predicted"/>
<gene>
    <name evidence="3" type="ORF">B456_009G278700</name>
</gene>
<dbReference type="AlphaFoldDB" id="A0A0D2TSR9"/>
<organism evidence="3 4">
    <name type="scientific">Gossypium raimondii</name>
    <name type="common">Peruvian cotton</name>
    <name type="synonym">Gossypium klotzschianum subsp. raimondii</name>
    <dbReference type="NCBI Taxonomy" id="29730"/>
    <lineage>
        <taxon>Eukaryota</taxon>
        <taxon>Viridiplantae</taxon>
        <taxon>Streptophyta</taxon>
        <taxon>Embryophyta</taxon>
        <taxon>Tracheophyta</taxon>
        <taxon>Spermatophyta</taxon>
        <taxon>Magnoliopsida</taxon>
        <taxon>eudicotyledons</taxon>
        <taxon>Gunneridae</taxon>
        <taxon>Pentapetalae</taxon>
        <taxon>rosids</taxon>
        <taxon>malvids</taxon>
        <taxon>Malvales</taxon>
        <taxon>Malvaceae</taxon>
        <taxon>Malvoideae</taxon>
        <taxon>Gossypium</taxon>
    </lineage>
</organism>
<keyword evidence="1" id="KW-0472">Membrane</keyword>
<dbReference type="Pfam" id="PF14291">
    <property type="entry name" value="DUF4371"/>
    <property type="match status" value="1"/>
</dbReference>
<keyword evidence="1" id="KW-0812">Transmembrane</keyword>
<dbReference type="Gramene" id="KJB59879">
    <property type="protein sequence ID" value="KJB59879"/>
    <property type="gene ID" value="B456_009G278700"/>
</dbReference>
<dbReference type="Proteomes" id="UP000032304">
    <property type="component" value="Chromosome 9"/>
</dbReference>